<evidence type="ECO:0000256" key="11">
    <source>
        <dbReference type="ARBA" id="ARBA00023136"/>
    </source>
</evidence>
<evidence type="ECO:0000256" key="6">
    <source>
        <dbReference type="ARBA" id="ARBA00022729"/>
    </source>
</evidence>
<keyword evidence="6 18" id="KW-0732">Signal</keyword>
<comment type="caution">
    <text evidence="20">The sequence shown here is derived from an EMBL/GenBank/DDBJ whole genome shotgun (WGS) entry which is preliminary data.</text>
</comment>
<evidence type="ECO:0000256" key="14">
    <source>
        <dbReference type="ARBA" id="ARBA00023180"/>
    </source>
</evidence>
<keyword evidence="13" id="KW-0675">Receptor</keyword>
<evidence type="ECO:0000256" key="17">
    <source>
        <dbReference type="SAM" id="Phobius"/>
    </source>
</evidence>
<proteinExistence type="predicted"/>
<protein>
    <recommendedName>
        <fullName evidence="16">Leucine-rich repeat-containing G-protein coupled receptor 4</fullName>
    </recommendedName>
</protein>
<comment type="subcellular location">
    <subcellularLocation>
        <location evidence="1">Cell membrane</location>
        <topology evidence="1">Multi-pass membrane protein</topology>
    </subcellularLocation>
</comment>
<name>A0A8S4ACQ5_9TELE</name>
<evidence type="ECO:0000256" key="16">
    <source>
        <dbReference type="ARBA" id="ARBA00039745"/>
    </source>
</evidence>
<feature type="domain" description="G-protein coupled receptors family 1 profile" evidence="19">
    <location>
        <begin position="535"/>
        <end position="803"/>
    </location>
</feature>
<keyword evidence="2" id="KW-1003">Cell membrane</keyword>
<feature type="transmembrane region" description="Helical" evidence="17">
    <location>
        <begin position="663"/>
        <end position="686"/>
    </location>
</feature>
<feature type="transmembrane region" description="Helical" evidence="17">
    <location>
        <begin position="750"/>
        <end position="774"/>
    </location>
</feature>
<keyword evidence="15" id="KW-0807">Transducer</keyword>
<dbReference type="SMART" id="SM00364">
    <property type="entry name" value="LRR_BAC"/>
    <property type="match status" value="7"/>
</dbReference>
<evidence type="ECO:0000313" key="21">
    <source>
        <dbReference type="Proteomes" id="UP000677803"/>
    </source>
</evidence>
<sequence length="972" mass="105501">MRVDLFWMCLWCFLRPVASGQGQSAAVCSPSCSCDEDGGADCSGRGLTAVPTGLSTFTYYLDLSMNNITELPAFVFKNFPYLEELRLAGNDLTSIHPDALSGLHQLKVLMLQNNQLKSVPSAALKSLHSLQSLRLDANHIATVPDESFEGLQQLRHLWLDDNHLTEVPVGSLRHQANLQALTLALNRIMYIPDNSFANLTSLVVLHLHNNRIKEIGDHSFSGLANLETLDLNFNNLMAFPKAIEALPKLKELGFHSNDIASIPEGAFHNNPLLRTIHLYDNPLSYVGASAFQNLSDLHSLMLRGASMMQDFPILTWTNNLESLTLSGTGISSIPVDFCEDLKLLRTLDLSYNEIKQLPSLQGCIRLQEISFQHNQIQQIDGDTFQGLSALRLLDLSRNEIRVIHRDAFLTLTELTNLDLSMNSLTAIPTTGLNAVSQLKLSGNPQMKSALSAKNLPKLRSISVPYAYQCCAFVGCDSVTEKADMKKATGGDDGNRISMIMHCSPTPGAFKPCEHLLGNWMIRLTVWFICLVSLVFNSLVLVVTFAPVHSAARHSHYPTPSLSPARRLIGLLALANLLTGVYVGVLTVLDAATWGSFADYGVWWEMGPGCQATGALAVFSSEWSVLLLSLAAVERSVAVRSILGKAIMSPRRSSGRRRCLRGDGRFSLAAGLLGLLAAAGACLPLLTAGDQSSSPLCLPFAGRESPTLTVILVLLNALAYLFTAAVYTQLYCRLGRVELADPEQTGALRHVAWLIFTNCIFFCPVAAFSFAPLLTGSTAGGPEIAKSVTLIFFPLPACLNPVLYVFFSPAFREDWLRLRGCVGLTRDAKAGAEGRCDDGGGGSELTDSGSSAHLGFDCGVYSQLCGEPVVCEQCEAALHARTCSPPSPTTVCRHLVKSHSCPTLLEGVAMCPRSEGFWADSRTPSAQSEYADEGDSFVSDSSDQVQACGRACFCQSRGLPLVHYSYNIPRVKD</sequence>
<evidence type="ECO:0000256" key="18">
    <source>
        <dbReference type="SAM" id="SignalP"/>
    </source>
</evidence>
<feature type="transmembrane region" description="Helical" evidence="17">
    <location>
        <begin position="706"/>
        <end position="729"/>
    </location>
</feature>
<organism evidence="20 21">
    <name type="scientific">Menidia menidia</name>
    <name type="common">Atlantic silverside</name>
    <dbReference type="NCBI Taxonomy" id="238744"/>
    <lineage>
        <taxon>Eukaryota</taxon>
        <taxon>Metazoa</taxon>
        <taxon>Chordata</taxon>
        <taxon>Craniata</taxon>
        <taxon>Vertebrata</taxon>
        <taxon>Euteleostomi</taxon>
        <taxon>Actinopterygii</taxon>
        <taxon>Neopterygii</taxon>
        <taxon>Teleostei</taxon>
        <taxon>Neoteleostei</taxon>
        <taxon>Acanthomorphata</taxon>
        <taxon>Ovalentaria</taxon>
        <taxon>Atherinomorphae</taxon>
        <taxon>Atheriniformes</taxon>
        <taxon>Atherinopsidae</taxon>
        <taxon>Menidiinae</taxon>
        <taxon>Menidia</taxon>
    </lineage>
</organism>
<dbReference type="OrthoDB" id="1883493at2759"/>
<dbReference type="InterPro" id="IPR001611">
    <property type="entry name" value="Leu-rich_rpt"/>
</dbReference>
<keyword evidence="8 17" id="KW-1133">Transmembrane helix</keyword>
<dbReference type="SUPFAM" id="SSF52058">
    <property type="entry name" value="L domain-like"/>
    <property type="match status" value="2"/>
</dbReference>
<dbReference type="InterPro" id="IPR017452">
    <property type="entry name" value="GPCR_Rhodpsn_7TM"/>
</dbReference>
<keyword evidence="5 17" id="KW-0812">Transmembrane</keyword>
<dbReference type="FunFam" id="1.20.1070.10:FF:000427">
    <property type="entry name" value="Leucine-rich repeat containing G protein-coupled receptor 4"/>
    <property type="match status" value="1"/>
</dbReference>
<keyword evidence="11 17" id="KW-0472">Membrane</keyword>
<dbReference type="InterPro" id="IPR000276">
    <property type="entry name" value="GPCR_Rhodpsn"/>
</dbReference>
<evidence type="ECO:0000256" key="13">
    <source>
        <dbReference type="ARBA" id="ARBA00023170"/>
    </source>
</evidence>
<dbReference type="SUPFAM" id="SSF81321">
    <property type="entry name" value="Family A G protein-coupled receptor-like"/>
    <property type="match status" value="1"/>
</dbReference>
<dbReference type="PROSITE" id="PS51450">
    <property type="entry name" value="LRR"/>
    <property type="match status" value="4"/>
</dbReference>
<evidence type="ECO:0000313" key="20">
    <source>
        <dbReference type="EMBL" id="CAG5856994.1"/>
    </source>
</evidence>
<feature type="transmembrane region" description="Helical" evidence="17">
    <location>
        <begin position="567"/>
        <end position="588"/>
    </location>
</feature>
<dbReference type="AlphaFoldDB" id="A0A8S4ACQ5"/>
<dbReference type="Pfam" id="PF13855">
    <property type="entry name" value="LRR_8"/>
    <property type="match status" value="4"/>
</dbReference>
<evidence type="ECO:0000256" key="2">
    <source>
        <dbReference type="ARBA" id="ARBA00022475"/>
    </source>
</evidence>
<feature type="transmembrane region" description="Helical" evidence="17">
    <location>
        <begin position="786"/>
        <end position="806"/>
    </location>
</feature>
<dbReference type="SMART" id="SM00369">
    <property type="entry name" value="LRR_TYP"/>
    <property type="match status" value="15"/>
</dbReference>
<dbReference type="InterPro" id="IPR032675">
    <property type="entry name" value="LRR_dom_sf"/>
</dbReference>
<dbReference type="Proteomes" id="UP000677803">
    <property type="component" value="Unassembled WGS sequence"/>
</dbReference>
<keyword evidence="7" id="KW-0677">Repeat</keyword>
<dbReference type="EMBL" id="CAJRST010000001">
    <property type="protein sequence ID" value="CAG5856994.1"/>
    <property type="molecule type" value="Genomic_DNA"/>
</dbReference>
<evidence type="ECO:0000256" key="10">
    <source>
        <dbReference type="ARBA" id="ARBA00023108"/>
    </source>
</evidence>
<keyword evidence="14" id="KW-0325">Glycoprotein</keyword>
<dbReference type="GO" id="GO:0005886">
    <property type="term" value="C:plasma membrane"/>
    <property type="evidence" value="ECO:0007669"/>
    <property type="project" value="UniProtKB-SubCell"/>
</dbReference>
<evidence type="ECO:0000256" key="7">
    <source>
        <dbReference type="ARBA" id="ARBA00022737"/>
    </source>
</evidence>
<feature type="signal peptide" evidence="18">
    <location>
        <begin position="1"/>
        <end position="19"/>
    </location>
</feature>
<feature type="chain" id="PRO_5035732820" description="Leucine-rich repeat-containing G-protein coupled receptor 4" evidence="18">
    <location>
        <begin position="20"/>
        <end position="972"/>
    </location>
</feature>
<evidence type="ECO:0000256" key="12">
    <source>
        <dbReference type="ARBA" id="ARBA00023157"/>
    </source>
</evidence>
<feature type="transmembrane region" description="Helical" evidence="17">
    <location>
        <begin position="519"/>
        <end position="547"/>
    </location>
</feature>
<dbReference type="SMART" id="SM00365">
    <property type="entry name" value="LRR_SD22"/>
    <property type="match status" value="8"/>
</dbReference>
<dbReference type="PRINTS" id="PR00237">
    <property type="entry name" value="GPCRRHODOPSN"/>
</dbReference>
<accession>A0A8S4ACQ5</accession>
<evidence type="ECO:0000259" key="19">
    <source>
        <dbReference type="PROSITE" id="PS50262"/>
    </source>
</evidence>
<evidence type="ECO:0000256" key="9">
    <source>
        <dbReference type="ARBA" id="ARBA00023040"/>
    </source>
</evidence>
<dbReference type="Pfam" id="PF00001">
    <property type="entry name" value="7tm_1"/>
    <property type="match status" value="1"/>
</dbReference>
<dbReference type="PROSITE" id="PS50262">
    <property type="entry name" value="G_PROTEIN_RECEP_F1_2"/>
    <property type="match status" value="1"/>
</dbReference>
<dbReference type="Gene3D" id="1.20.1070.10">
    <property type="entry name" value="Rhodopsin 7-helix transmembrane proteins"/>
    <property type="match status" value="1"/>
</dbReference>
<evidence type="ECO:0000256" key="1">
    <source>
        <dbReference type="ARBA" id="ARBA00004651"/>
    </source>
</evidence>
<dbReference type="FunFam" id="3.80.10.10:FF:002032">
    <property type="entry name" value="Leucine rich repeat containing G protein-coupled receptor 6"/>
    <property type="match status" value="1"/>
</dbReference>
<evidence type="ECO:0000256" key="15">
    <source>
        <dbReference type="ARBA" id="ARBA00023224"/>
    </source>
</evidence>
<evidence type="ECO:0000256" key="3">
    <source>
        <dbReference type="ARBA" id="ARBA00022614"/>
    </source>
</evidence>
<keyword evidence="12" id="KW-1015">Disulfide bond</keyword>
<keyword evidence="10" id="KW-0090">Biological rhythms</keyword>
<evidence type="ECO:0000256" key="4">
    <source>
        <dbReference type="ARBA" id="ARBA00022687"/>
    </source>
</evidence>
<keyword evidence="9" id="KW-0297">G-protein coupled receptor</keyword>
<keyword evidence="4" id="KW-0879">Wnt signaling pathway</keyword>
<dbReference type="GO" id="GO:0007189">
    <property type="term" value="P:adenylate cyclase-activating G protein-coupled receptor signaling pathway"/>
    <property type="evidence" value="ECO:0007669"/>
    <property type="project" value="TreeGrafter"/>
</dbReference>
<dbReference type="InterPro" id="IPR003591">
    <property type="entry name" value="Leu-rich_rpt_typical-subtyp"/>
</dbReference>
<dbReference type="Gene3D" id="3.80.10.10">
    <property type="entry name" value="Ribonuclease Inhibitor"/>
    <property type="match status" value="1"/>
</dbReference>
<evidence type="ECO:0000256" key="5">
    <source>
        <dbReference type="ARBA" id="ARBA00022692"/>
    </source>
</evidence>
<evidence type="ECO:0000256" key="8">
    <source>
        <dbReference type="ARBA" id="ARBA00022989"/>
    </source>
</evidence>
<dbReference type="PANTHER" id="PTHR24372">
    <property type="entry name" value="GLYCOPROTEIN HORMONE RECEPTOR"/>
    <property type="match status" value="1"/>
</dbReference>
<reference evidence="20" key="1">
    <citation type="submission" date="2021-05" db="EMBL/GenBank/DDBJ databases">
        <authorList>
            <person name="Tigano A."/>
        </authorList>
    </citation>
    <scope>NUCLEOTIDE SEQUENCE</scope>
</reference>
<keyword evidence="21" id="KW-1185">Reference proteome</keyword>
<dbReference type="GO" id="GO:0009755">
    <property type="term" value="P:hormone-mediated signaling pathway"/>
    <property type="evidence" value="ECO:0007669"/>
    <property type="project" value="TreeGrafter"/>
</dbReference>
<dbReference type="GO" id="GO:0008528">
    <property type="term" value="F:G protein-coupled peptide receptor activity"/>
    <property type="evidence" value="ECO:0007669"/>
    <property type="project" value="TreeGrafter"/>
</dbReference>
<gene>
    <name evidence="20" type="ORF">MMEN_LOCUS658</name>
</gene>
<dbReference type="PANTHER" id="PTHR24372:SF67">
    <property type="entry name" value="LEUCINE-RICH REPEAT-CONTAINING G-PROTEIN COUPLED RECEPTOR 4"/>
    <property type="match status" value="1"/>
</dbReference>
<keyword evidence="3" id="KW-0433">Leucine-rich repeat</keyword>